<dbReference type="STRING" id="595434.RISK_001166"/>
<accession>A0A0J1BK13</accession>
<dbReference type="PATRIC" id="fig|595434.4.peg.1120"/>
<proteinExistence type="predicted"/>
<dbReference type="AlphaFoldDB" id="A0A0J1BK13"/>
<dbReference type="EMBL" id="LECT01000010">
    <property type="protein sequence ID" value="KLU06852.1"/>
    <property type="molecule type" value="Genomic_DNA"/>
</dbReference>
<organism evidence="1 2">
    <name type="scientific">Rhodopirellula islandica</name>
    <dbReference type="NCBI Taxonomy" id="595434"/>
    <lineage>
        <taxon>Bacteria</taxon>
        <taxon>Pseudomonadati</taxon>
        <taxon>Planctomycetota</taxon>
        <taxon>Planctomycetia</taxon>
        <taxon>Pirellulales</taxon>
        <taxon>Pirellulaceae</taxon>
        <taxon>Rhodopirellula</taxon>
    </lineage>
</organism>
<sequence>MVLIVFDLVPGRLVVSGVVTGVRVLVFLETLGPGGLVT</sequence>
<evidence type="ECO:0000313" key="1">
    <source>
        <dbReference type="EMBL" id="KLU06852.1"/>
    </source>
</evidence>
<comment type="caution">
    <text evidence="1">The sequence shown here is derived from an EMBL/GenBank/DDBJ whole genome shotgun (WGS) entry which is preliminary data.</text>
</comment>
<keyword evidence="2" id="KW-1185">Reference proteome</keyword>
<gene>
    <name evidence="1" type="ORF">RISK_001166</name>
</gene>
<dbReference type="Proteomes" id="UP000036367">
    <property type="component" value="Unassembled WGS sequence"/>
</dbReference>
<evidence type="ECO:0000313" key="2">
    <source>
        <dbReference type="Proteomes" id="UP000036367"/>
    </source>
</evidence>
<reference evidence="1" key="1">
    <citation type="submission" date="2015-05" db="EMBL/GenBank/DDBJ databases">
        <title>Permanent draft genome of Rhodopirellula islandicus K833.</title>
        <authorList>
            <person name="Kizina J."/>
            <person name="Richter M."/>
            <person name="Glockner F.O."/>
            <person name="Harder J."/>
        </authorList>
    </citation>
    <scope>NUCLEOTIDE SEQUENCE [LARGE SCALE GENOMIC DNA]</scope>
    <source>
        <strain evidence="1">K833</strain>
    </source>
</reference>
<protein>
    <submittedName>
        <fullName evidence="1">Uncharacterized protein</fullName>
    </submittedName>
</protein>
<name>A0A0J1BK13_RHOIS</name>